<dbReference type="AlphaFoldDB" id="W0SH77"/>
<dbReference type="Gene3D" id="6.10.280.50">
    <property type="match status" value="1"/>
</dbReference>
<sequence>MNVDHHDLHHEFPEYAEAIHGLKISSKHFARLFDEYHALTSKVEALEDNGSPVADTELEGMKKQRLKLKDELYAMLKAGKA</sequence>
<organism evidence="1 2">
    <name type="scientific">Sulfuritalea hydrogenivorans sk43H</name>
    <dbReference type="NCBI Taxonomy" id="1223802"/>
    <lineage>
        <taxon>Bacteria</taxon>
        <taxon>Pseudomonadati</taxon>
        <taxon>Pseudomonadota</taxon>
        <taxon>Betaproteobacteria</taxon>
        <taxon>Nitrosomonadales</taxon>
        <taxon>Sterolibacteriaceae</taxon>
        <taxon>Sulfuritalea</taxon>
    </lineage>
</organism>
<keyword evidence="2" id="KW-1185">Reference proteome</keyword>
<dbReference type="InterPro" id="IPR007420">
    <property type="entry name" value="DUF465"/>
</dbReference>
<name>W0SH77_9PROT</name>
<evidence type="ECO:0008006" key="3">
    <source>
        <dbReference type="Google" id="ProtNLM"/>
    </source>
</evidence>
<gene>
    <name evidence="1" type="ORF">SUTH_01293</name>
</gene>
<dbReference type="KEGG" id="shd:SUTH_01293"/>
<dbReference type="EMBL" id="AP012547">
    <property type="protein sequence ID" value="BAO29093.1"/>
    <property type="molecule type" value="Genomic_DNA"/>
</dbReference>
<dbReference type="Pfam" id="PF04325">
    <property type="entry name" value="DUF465"/>
    <property type="match status" value="1"/>
</dbReference>
<dbReference type="OrthoDB" id="5616367at2"/>
<evidence type="ECO:0000313" key="2">
    <source>
        <dbReference type="Proteomes" id="UP000031637"/>
    </source>
</evidence>
<dbReference type="HOGENOM" id="CLU_165482_0_2_4"/>
<dbReference type="InterPro" id="IPR038444">
    <property type="entry name" value="DUF465_sf"/>
</dbReference>
<proteinExistence type="predicted"/>
<reference evidence="1 2" key="1">
    <citation type="journal article" date="2014" name="Syst. Appl. Microbiol.">
        <title>Complete genomes of freshwater sulfur oxidizers Sulfuricella denitrificans skB26 and Sulfuritalea hydrogenivorans sk43H: genetic insights into the sulfur oxidation pathway of betaproteobacteria.</title>
        <authorList>
            <person name="Watanabe T."/>
            <person name="Kojima H."/>
            <person name="Fukui M."/>
        </authorList>
    </citation>
    <scope>NUCLEOTIDE SEQUENCE [LARGE SCALE GENOMIC DNA]</scope>
    <source>
        <strain evidence="1">DSM22779</strain>
    </source>
</reference>
<protein>
    <recommendedName>
        <fullName evidence="3">GTP-binding protein</fullName>
    </recommendedName>
</protein>
<evidence type="ECO:0000313" key="1">
    <source>
        <dbReference type="EMBL" id="BAO29093.1"/>
    </source>
</evidence>
<dbReference type="RefSeq" id="WP_041097994.1">
    <property type="nucleotide sequence ID" value="NZ_AP012547.1"/>
</dbReference>
<dbReference type="Proteomes" id="UP000031637">
    <property type="component" value="Chromosome"/>
</dbReference>
<dbReference type="STRING" id="1223802.SUTH_01293"/>
<accession>W0SH77</accession>